<dbReference type="GO" id="GO:0003677">
    <property type="term" value="F:DNA binding"/>
    <property type="evidence" value="ECO:0007669"/>
    <property type="project" value="UniProtKB-KW"/>
</dbReference>
<comment type="caution">
    <text evidence="1">The sequence shown here is derived from an EMBL/GenBank/DDBJ whole genome shotgun (WGS) entry which is preliminary data.</text>
</comment>
<evidence type="ECO:0000313" key="1">
    <source>
        <dbReference type="EMBL" id="TDH59102.1"/>
    </source>
</evidence>
<keyword evidence="2" id="KW-1185">Reference proteome</keyword>
<keyword evidence="1" id="KW-0238">DNA-binding</keyword>
<sequence>MIVLRDHMEDGQGWGREQGRLVFQRLLEQVEAVPACVVFQISMRGVERADISFTSETLVELARRFRRVKGFCLVDLTDRDVKENCDAAATRKEQPLTVWTRGKAEVLGAQPSQGTREALEFALQRPRTRAAEFVAERPGLSIANASMKFKQLWEQGFLLREESTADTGGTEYVYSRIA</sequence>
<protein>
    <submittedName>
        <fullName evidence="1">DNA-binding protein</fullName>
    </submittedName>
</protein>
<dbReference type="Proteomes" id="UP000295096">
    <property type="component" value="Unassembled WGS sequence"/>
</dbReference>
<gene>
    <name evidence="1" type="ORF">E2C06_29195</name>
</gene>
<evidence type="ECO:0000313" key="2">
    <source>
        <dbReference type="Proteomes" id="UP000295096"/>
    </source>
</evidence>
<dbReference type="OrthoDB" id="8455529at2"/>
<accession>A0A4R5Q842</accession>
<dbReference type="AlphaFoldDB" id="A0A4R5Q842"/>
<organism evidence="1 2">
    <name type="scientific">Dankookia rubra</name>
    <dbReference type="NCBI Taxonomy" id="1442381"/>
    <lineage>
        <taxon>Bacteria</taxon>
        <taxon>Pseudomonadati</taxon>
        <taxon>Pseudomonadota</taxon>
        <taxon>Alphaproteobacteria</taxon>
        <taxon>Acetobacterales</taxon>
        <taxon>Roseomonadaceae</taxon>
        <taxon>Dankookia</taxon>
    </lineage>
</organism>
<proteinExistence type="predicted"/>
<dbReference type="RefSeq" id="WP_133292105.1">
    <property type="nucleotide sequence ID" value="NZ_SMSJ01000081.1"/>
</dbReference>
<name>A0A4R5Q842_9PROT</name>
<dbReference type="EMBL" id="SMSJ01000081">
    <property type="protein sequence ID" value="TDH59102.1"/>
    <property type="molecule type" value="Genomic_DNA"/>
</dbReference>
<reference evidence="1 2" key="1">
    <citation type="journal article" date="2016" name="J. Microbiol.">
        <title>Dankookia rubra gen. nov., sp. nov., an alphaproteobacterium isolated from sediment of a shallow stream.</title>
        <authorList>
            <person name="Kim W.H."/>
            <person name="Kim D.H."/>
            <person name="Kang K."/>
            <person name="Ahn T.Y."/>
        </authorList>
    </citation>
    <scope>NUCLEOTIDE SEQUENCE [LARGE SCALE GENOMIC DNA]</scope>
    <source>
        <strain evidence="1 2">JCM30602</strain>
    </source>
</reference>